<dbReference type="GO" id="GO:0016407">
    <property type="term" value="F:acetyltransferase activity"/>
    <property type="evidence" value="ECO:0007669"/>
    <property type="project" value="InterPro"/>
</dbReference>
<dbReference type="InterPro" id="IPR038765">
    <property type="entry name" value="Papain-like_cys_pep_sf"/>
</dbReference>
<protein>
    <submittedName>
        <fullName evidence="3">Putative acetyltransferase</fullName>
        <ecNumber evidence="3">2.3.1.-</ecNumber>
    </submittedName>
</protein>
<evidence type="ECO:0000256" key="1">
    <source>
        <dbReference type="ARBA" id="ARBA00006547"/>
    </source>
</evidence>
<comment type="similarity">
    <text evidence="1 2">Belongs to the arylamine N-acetyltransferase family.</text>
</comment>
<dbReference type="OrthoDB" id="7181050at2"/>
<dbReference type="InterPro" id="IPR053710">
    <property type="entry name" value="Arylamine_NAT_domain_sf"/>
</dbReference>
<dbReference type="STRING" id="1032480.MLP_27020"/>
<dbReference type="PANTHER" id="PTHR11786">
    <property type="entry name" value="N-HYDROXYARYLAMINE O-ACETYLTRANSFERASE"/>
    <property type="match status" value="1"/>
</dbReference>
<dbReference type="InterPro" id="IPR001447">
    <property type="entry name" value="Arylamine_N-AcTrfase"/>
</dbReference>
<dbReference type="Proteomes" id="UP000007947">
    <property type="component" value="Chromosome"/>
</dbReference>
<proteinExistence type="inferred from homology"/>
<evidence type="ECO:0000313" key="3">
    <source>
        <dbReference type="EMBL" id="BAK35716.1"/>
    </source>
</evidence>
<dbReference type="HOGENOM" id="CLU_049918_1_0_11"/>
<dbReference type="Gene3D" id="3.30.2140.20">
    <property type="match status" value="1"/>
</dbReference>
<name>F5XI47_MICPN</name>
<dbReference type="KEGG" id="mph:MLP_27020"/>
<dbReference type="SUPFAM" id="SSF54001">
    <property type="entry name" value="Cysteine proteinases"/>
    <property type="match status" value="1"/>
</dbReference>
<dbReference type="EC" id="2.3.1.-" evidence="3"/>
<dbReference type="PANTHER" id="PTHR11786:SF0">
    <property type="entry name" value="ARYLAMINE N-ACETYLTRANSFERASE 4-RELATED"/>
    <property type="match status" value="1"/>
</dbReference>
<keyword evidence="3" id="KW-0808">Transferase</keyword>
<evidence type="ECO:0000256" key="2">
    <source>
        <dbReference type="RuleBase" id="RU003452"/>
    </source>
</evidence>
<dbReference type="AlphaFoldDB" id="F5XI47"/>
<evidence type="ECO:0000313" key="4">
    <source>
        <dbReference type="Proteomes" id="UP000007947"/>
    </source>
</evidence>
<keyword evidence="4" id="KW-1185">Reference proteome</keyword>
<sequence length="282" mass="30395">MVPMEDCYLRRIGLSGAPEDWGPEPAESAGERLAALVAAHQAMVPFENLALHAGEPASVDPVVTLAKIVTRRRGGICYELNSALGWLLQRLGWRVAWHAGRVRGADEKYGLPLGHLALIVSAPVVSAPTSSTLAGERWLVDAGFGGDAICGPVERLVTGLDGPEAEAVVRDPDGVPVRYLLETRCRPLSDFAGMAWWHSTSPVARFTGSLVCTVTREGQRITLAGRRLKITCAGPAGGERQLVSERWIEEEAELLGIYRETFGIELDAEPVQRQSVANGSPR</sequence>
<dbReference type="PRINTS" id="PR01543">
    <property type="entry name" value="ANATRNSFRASE"/>
</dbReference>
<accession>F5XI47</accession>
<gene>
    <name evidence="3" type="ordered locus">MLP_27020</name>
</gene>
<organism evidence="3 4">
    <name type="scientific">Microlunatus phosphovorus (strain ATCC 700054 / DSM 10555 / JCM 9379 / NBRC 101784 / NCIMB 13414 / VKM Ac-1990 / NM-1)</name>
    <dbReference type="NCBI Taxonomy" id="1032480"/>
    <lineage>
        <taxon>Bacteria</taxon>
        <taxon>Bacillati</taxon>
        <taxon>Actinomycetota</taxon>
        <taxon>Actinomycetes</taxon>
        <taxon>Propionibacteriales</taxon>
        <taxon>Propionibacteriaceae</taxon>
        <taxon>Microlunatus</taxon>
    </lineage>
</organism>
<dbReference type="eggNOG" id="COG2162">
    <property type="taxonomic scope" value="Bacteria"/>
</dbReference>
<reference evidence="3 4" key="1">
    <citation type="submission" date="2011-05" db="EMBL/GenBank/DDBJ databases">
        <title>Whole genome sequence of Microlunatus phosphovorus NM-1.</title>
        <authorList>
            <person name="Hosoyama A."/>
            <person name="Sasaki K."/>
            <person name="Harada T."/>
            <person name="Igarashi R."/>
            <person name="Kawakoshi A."/>
            <person name="Sasagawa M."/>
            <person name="Fukada J."/>
            <person name="Nakamura S."/>
            <person name="Katano Y."/>
            <person name="Hanada S."/>
            <person name="Kamagata Y."/>
            <person name="Nakamura N."/>
            <person name="Yamazaki S."/>
            <person name="Fujita N."/>
        </authorList>
    </citation>
    <scope>NUCLEOTIDE SEQUENCE [LARGE SCALE GENOMIC DNA]</scope>
    <source>
        <strain evidence="4">ATCC 700054 / DSM 10555 / JCM 9379 / NBRC 101784 / NCIMB 13414 / VKM Ac-1990 / NM-1</strain>
    </source>
</reference>
<dbReference type="EMBL" id="AP012204">
    <property type="protein sequence ID" value="BAK35716.1"/>
    <property type="molecule type" value="Genomic_DNA"/>
</dbReference>
<dbReference type="Pfam" id="PF00797">
    <property type="entry name" value="Acetyltransf_2"/>
    <property type="match status" value="2"/>
</dbReference>
<dbReference type="RefSeq" id="WP_013863585.1">
    <property type="nucleotide sequence ID" value="NC_015635.1"/>
</dbReference>
<keyword evidence="3" id="KW-0012">Acyltransferase</keyword>